<dbReference type="STRING" id="910347.SAMN05421773_11125"/>
<evidence type="ECO:0000313" key="2">
    <source>
        <dbReference type="EMBL" id="SFD19797.1"/>
    </source>
</evidence>
<name>A0A1I1QCN6_9ACTN</name>
<keyword evidence="3" id="KW-1185">Reference proteome</keyword>
<evidence type="ECO:0008006" key="4">
    <source>
        <dbReference type="Google" id="ProtNLM"/>
    </source>
</evidence>
<feature type="chain" id="PRO_5011646777" description="Secreted protein" evidence="1">
    <location>
        <begin position="30"/>
        <end position="110"/>
    </location>
</feature>
<protein>
    <recommendedName>
        <fullName evidence="4">Secreted protein</fullName>
    </recommendedName>
</protein>
<dbReference type="Proteomes" id="UP000199207">
    <property type="component" value="Unassembled WGS sequence"/>
</dbReference>
<organism evidence="2 3">
    <name type="scientific">Streptomyces aidingensis</name>
    <dbReference type="NCBI Taxonomy" id="910347"/>
    <lineage>
        <taxon>Bacteria</taxon>
        <taxon>Bacillati</taxon>
        <taxon>Actinomycetota</taxon>
        <taxon>Actinomycetes</taxon>
        <taxon>Kitasatosporales</taxon>
        <taxon>Streptomycetaceae</taxon>
        <taxon>Streptomyces</taxon>
    </lineage>
</organism>
<reference evidence="2 3" key="1">
    <citation type="submission" date="2016-10" db="EMBL/GenBank/DDBJ databases">
        <authorList>
            <person name="de Groot N.N."/>
        </authorList>
    </citation>
    <scope>NUCLEOTIDE SEQUENCE [LARGE SCALE GENOMIC DNA]</scope>
    <source>
        <strain evidence="2 3">CGMCC 4.5739</strain>
    </source>
</reference>
<gene>
    <name evidence="2" type="ORF">SAMN05421773_11125</name>
</gene>
<feature type="signal peptide" evidence="1">
    <location>
        <begin position="1"/>
        <end position="29"/>
    </location>
</feature>
<proteinExistence type="predicted"/>
<dbReference type="AlphaFoldDB" id="A0A1I1QCN6"/>
<keyword evidence="1" id="KW-0732">Signal</keyword>
<sequence>MAIIRTARVVAAFAALPLAAGLLGGVAHADSFDSGSFAGYGSNASVGTIIGSGVGGTNNGNSATTQQIATGGGASNQSNTAGVVGTGPTVVGQSNVDINFVSFVPTVDRS</sequence>
<evidence type="ECO:0000256" key="1">
    <source>
        <dbReference type="SAM" id="SignalP"/>
    </source>
</evidence>
<dbReference type="EMBL" id="FOLM01000011">
    <property type="protein sequence ID" value="SFD19797.1"/>
    <property type="molecule type" value="Genomic_DNA"/>
</dbReference>
<accession>A0A1I1QCN6</accession>
<dbReference type="RefSeq" id="WP_093840121.1">
    <property type="nucleotide sequence ID" value="NZ_FOLM01000011.1"/>
</dbReference>
<evidence type="ECO:0000313" key="3">
    <source>
        <dbReference type="Proteomes" id="UP000199207"/>
    </source>
</evidence>